<gene>
    <name evidence="2" type="ORF">VNO77_02398</name>
</gene>
<accession>A0AAN9MTR0</accession>
<dbReference type="GO" id="GO:0034975">
    <property type="term" value="P:protein folding in endoplasmic reticulum"/>
    <property type="evidence" value="ECO:0007669"/>
    <property type="project" value="TreeGrafter"/>
</dbReference>
<keyword evidence="1" id="KW-0812">Transmembrane</keyword>
<evidence type="ECO:0000256" key="1">
    <source>
        <dbReference type="SAM" id="Phobius"/>
    </source>
</evidence>
<keyword evidence="1" id="KW-1133">Transmembrane helix</keyword>
<keyword evidence="1" id="KW-0472">Membrane</keyword>
<dbReference type="GO" id="GO:0072546">
    <property type="term" value="C:EMC complex"/>
    <property type="evidence" value="ECO:0007669"/>
    <property type="project" value="InterPro"/>
</dbReference>
<dbReference type="PANTHER" id="PTHR21573:SF0">
    <property type="entry name" value="ER MEMBRANE PROTEIN COMPLEX SUBUNIT 1"/>
    <property type="match status" value="1"/>
</dbReference>
<dbReference type="InterPro" id="IPR026895">
    <property type="entry name" value="EMC1"/>
</dbReference>
<feature type="transmembrane region" description="Helical" evidence="1">
    <location>
        <begin position="129"/>
        <end position="147"/>
    </location>
</feature>
<reference evidence="2 3" key="1">
    <citation type="submission" date="2024-01" db="EMBL/GenBank/DDBJ databases">
        <title>The genomes of 5 underutilized Papilionoideae crops provide insights into root nodulation and disease resistanc.</title>
        <authorList>
            <person name="Jiang F."/>
        </authorList>
    </citation>
    <scope>NUCLEOTIDE SEQUENCE [LARGE SCALE GENOMIC DNA]</scope>
    <source>
        <strain evidence="2">LVBAO_FW01</strain>
        <tissue evidence="2">Leaves</tissue>
    </source>
</reference>
<protein>
    <submittedName>
        <fullName evidence="2">Uncharacterized protein</fullName>
    </submittedName>
</protein>
<dbReference type="AlphaFoldDB" id="A0AAN9MTR0"/>
<organism evidence="2 3">
    <name type="scientific">Canavalia gladiata</name>
    <name type="common">Sword bean</name>
    <name type="synonym">Dolichos gladiatus</name>
    <dbReference type="NCBI Taxonomy" id="3824"/>
    <lineage>
        <taxon>Eukaryota</taxon>
        <taxon>Viridiplantae</taxon>
        <taxon>Streptophyta</taxon>
        <taxon>Embryophyta</taxon>
        <taxon>Tracheophyta</taxon>
        <taxon>Spermatophyta</taxon>
        <taxon>Magnoliopsida</taxon>
        <taxon>eudicotyledons</taxon>
        <taxon>Gunneridae</taxon>
        <taxon>Pentapetalae</taxon>
        <taxon>rosids</taxon>
        <taxon>fabids</taxon>
        <taxon>Fabales</taxon>
        <taxon>Fabaceae</taxon>
        <taxon>Papilionoideae</taxon>
        <taxon>50 kb inversion clade</taxon>
        <taxon>NPAAA clade</taxon>
        <taxon>indigoferoid/millettioid clade</taxon>
        <taxon>Phaseoleae</taxon>
        <taxon>Canavalia</taxon>
    </lineage>
</organism>
<proteinExistence type="predicted"/>
<dbReference type="Proteomes" id="UP001367508">
    <property type="component" value="Unassembled WGS sequence"/>
</dbReference>
<evidence type="ECO:0000313" key="2">
    <source>
        <dbReference type="EMBL" id="KAK7360406.1"/>
    </source>
</evidence>
<keyword evidence="3" id="KW-1185">Reference proteome</keyword>
<evidence type="ECO:0000313" key="3">
    <source>
        <dbReference type="Proteomes" id="UP001367508"/>
    </source>
</evidence>
<comment type="caution">
    <text evidence="2">The sequence shown here is derived from an EMBL/GenBank/DDBJ whole genome shotgun (WGS) entry which is preliminary data.</text>
</comment>
<feature type="transmembrane region" description="Helical" evidence="1">
    <location>
        <begin position="41"/>
        <end position="62"/>
    </location>
</feature>
<dbReference type="PANTHER" id="PTHR21573">
    <property type="entry name" value="ER MEMBRANE PROTEIN COMPLEX SUBUNIT 1"/>
    <property type="match status" value="1"/>
</dbReference>
<sequence length="527" mass="60094">MLKQCSRRPYTAIETLGDGLVYPLTMDQEVDSLMDQGMVELFLYINIPLAQMAAFLMCYMAARCIICMKNVDSTPLMSFNSLYVWRPCRASFARLETSNLVAPRNLLYCMRLSSTCHVKKGMCRMASDILKFLCWFGYIVYLSTQILHNAIIRINVVTTLASNIEAGKGFALHTGDGCVVWSLLLHTLRKSKVCERPTGLNIYQWQVPHHHAWDGNPSILVVGHWGPSVAAPAFLSFIDVYAGKEVHSLSLAHTVDQVIPLLYTDSTEERLYLIIDANQHAYLYPRTTEALNILQHEFSNVYWYNVETDNGVIRGHALKNKCIDKAVDEYCFDFRDLWSIVFPSESEKIITTVTRKENEVVHTQAKVMTDYDAMYEYILKNVPFVANVALKAKGEIGIVTPEEAGLVIHVIDALIGRILHRMTHYDCQVPVHVVFSENWVGYHYFILRAHRCEMSILSPTLRIPLKWKPSSVVAYINYRPTITQFGPAAYSKWATFTLPFYFQFPTCQSDFLGSSDYWPAVTQFGPH</sequence>
<dbReference type="EMBL" id="JAYMYQ010000001">
    <property type="protein sequence ID" value="KAK7360406.1"/>
    <property type="molecule type" value="Genomic_DNA"/>
</dbReference>
<name>A0AAN9MTR0_CANGL</name>